<evidence type="ECO:0000256" key="1">
    <source>
        <dbReference type="SAM" id="MobiDB-lite"/>
    </source>
</evidence>
<dbReference type="KEGG" id="alm:AO498_08765"/>
<proteinExistence type="predicted"/>
<evidence type="ECO:0000313" key="2">
    <source>
        <dbReference type="EMBL" id="AMQ56507.1"/>
    </source>
</evidence>
<name>A0A142EN02_9BACT</name>
<protein>
    <submittedName>
        <fullName evidence="2">Uncharacterized protein</fullName>
    </submittedName>
</protein>
<sequence>MSNLSALGQNHSVRIESTGLDQAARNAWNPTVSKAKNNDPIPAQTWNKQFGILKLVLNSF</sequence>
<accession>A0A142EN02</accession>
<organism evidence="2 3">
    <name type="scientific">Algoriphagus sanaruensis</name>
    <dbReference type="NCBI Taxonomy" id="1727163"/>
    <lineage>
        <taxon>Bacteria</taxon>
        <taxon>Pseudomonadati</taxon>
        <taxon>Bacteroidota</taxon>
        <taxon>Cytophagia</taxon>
        <taxon>Cytophagales</taxon>
        <taxon>Cyclobacteriaceae</taxon>
        <taxon>Algoriphagus</taxon>
    </lineage>
</organism>
<keyword evidence="3" id="KW-1185">Reference proteome</keyword>
<evidence type="ECO:0000313" key="3">
    <source>
        <dbReference type="Proteomes" id="UP000073816"/>
    </source>
</evidence>
<dbReference type="AlphaFoldDB" id="A0A142EN02"/>
<dbReference type="EMBL" id="CP012836">
    <property type="protein sequence ID" value="AMQ56507.1"/>
    <property type="molecule type" value="Genomic_DNA"/>
</dbReference>
<gene>
    <name evidence="2" type="ORF">AO498_08765</name>
</gene>
<reference evidence="3" key="1">
    <citation type="submission" date="2015-09" db="EMBL/GenBank/DDBJ databases">
        <title>Complete sequence of Algoriphagus sp. M8-2.</title>
        <authorList>
            <person name="Shintani M."/>
        </authorList>
    </citation>
    <scope>NUCLEOTIDE SEQUENCE [LARGE SCALE GENOMIC DNA]</scope>
    <source>
        <strain evidence="3">M8-2</strain>
    </source>
</reference>
<feature type="region of interest" description="Disordered" evidence="1">
    <location>
        <begin position="21"/>
        <end position="40"/>
    </location>
</feature>
<dbReference type="Proteomes" id="UP000073816">
    <property type="component" value="Chromosome"/>
</dbReference>
<reference evidence="2 3" key="2">
    <citation type="journal article" date="2016" name="Genome Announc.">
        <title>Complete Genome Sequence of Algoriphagus sp. Strain M8-2, Isolated from a Brackish Lake.</title>
        <authorList>
            <person name="Muraguchi Y."/>
            <person name="Kushimoto K."/>
            <person name="Ohtsubo Y."/>
            <person name="Suzuki T."/>
            <person name="Dohra H."/>
            <person name="Kimbara K."/>
            <person name="Shintani M."/>
        </authorList>
    </citation>
    <scope>NUCLEOTIDE SEQUENCE [LARGE SCALE GENOMIC DNA]</scope>
    <source>
        <strain evidence="2 3">M8-2</strain>
    </source>
</reference>